<dbReference type="AlphaFoldDB" id="A0A1F7RQM4"/>
<comment type="caution">
    <text evidence="1">The sequence shown here is derived from an EMBL/GenBank/DDBJ whole genome shotgun (WGS) entry which is preliminary data.</text>
</comment>
<dbReference type="InterPro" id="IPR014942">
    <property type="entry name" value="AbiEii"/>
</dbReference>
<proteinExistence type="predicted"/>
<protein>
    <recommendedName>
        <fullName evidence="3">Nucleotidyl transferase AbiEii/AbiGii toxin family protein</fullName>
    </recommendedName>
</protein>
<evidence type="ECO:0008006" key="3">
    <source>
        <dbReference type="Google" id="ProtNLM"/>
    </source>
</evidence>
<accession>A0A1F7RQM4</accession>
<evidence type="ECO:0000313" key="2">
    <source>
        <dbReference type="Proteomes" id="UP000178797"/>
    </source>
</evidence>
<dbReference type="Proteomes" id="UP000178797">
    <property type="component" value="Unassembled WGS sequence"/>
</dbReference>
<dbReference type="EMBL" id="MGDE01000206">
    <property type="protein sequence ID" value="OGL43866.1"/>
    <property type="molecule type" value="Genomic_DNA"/>
</dbReference>
<organism evidence="1 2">
    <name type="scientific">Candidatus Schekmanbacteria bacterium RBG_16_38_10</name>
    <dbReference type="NCBI Taxonomy" id="1817879"/>
    <lineage>
        <taxon>Bacteria</taxon>
        <taxon>Candidatus Schekmaniibacteriota</taxon>
    </lineage>
</organism>
<name>A0A1F7RQM4_9BACT</name>
<dbReference type="Pfam" id="PF08843">
    <property type="entry name" value="AbiEii"/>
    <property type="match status" value="1"/>
</dbReference>
<evidence type="ECO:0000313" key="1">
    <source>
        <dbReference type="EMBL" id="OGL43866.1"/>
    </source>
</evidence>
<reference evidence="1 2" key="1">
    <citation type="journal article" date="2016" name="Nat. Commun.">
        <title>Thousands of microbial genomes shed light on interconnected biogeochemical processes in an aquifer system.</title>
        <authorList>
            <person name="Anantharaman K."/>
            <person name="Brown C.T."/>
            <person name="Hug L.A."/>
            <person name="Sharon I."/>
            <person name="Castelle C.J."/>
            <person name="Probst A.J."/>
            <person name="Thomas B.C."/>
            <person name="Singh A."/>
            <person name="Wilkins M.J."/>
            <person name="Karaoz U."/>
            <person name="Brodie E.L."/>
            <person name="Williams K.H."/>
            <person name="Hubbard S.S."/>
            <person name="Banfield J.F."/>
        </authorList>
    </citation>
    <scope>NUCLEOTIDE SEQUENCE [LARGE SCALE GENOMIC DNA]</scope>
</reference>
<sequence>MPAEYYNNILYPLQDKVFPLFNGTPFYLTGGTALSRGYYNHRFSDDLDYFVNYHSDFRRISEIQIEKLVKAIENTEVDYKGEYFYRVFVAEEKLKIEMVNDVPSHIGKLVNHPVLGIIDSKENILANKLTAVVDRTLPKDMVDIYFLLKDGLSIKNALTDAESKAAGISPLLIAKILAEFDYPIIDNEIKWTVPVSSETIRRYMNNISLSIVEGRL</sequence>
<dbReference type="Gene3D" id="3.10.450.620">
    <property type="entry name" value="JHP933, nucleotidyltransferase-like core domain"/>
    <property type="match status" value="1"/>
</dbReference>
<gene>
    <name evidence="1" type="ORF">A2W05_04315</name>
</gene>